<dbReference type="InterPro" id="IPR036661">
    <property type="entry name" value="Luciferase-like_sf"/>
</dbReference>
<dbReference type="OrthoDB" id="3532562at2"/>
<dbReference type="InterPro" id="IPR050564">
    <property type="entry name" value="F420-G6PD/mer"/>
</dbReference>
<keyword evidence="1" id="KW-0560">Oxidoreductase</keyword>
<name>A0A1S1RIW6_9ACTN</name>
<dbReference type="PANTHER" id="PTHR43244">
    <property type="match status" value="1"/>
</dbReference>
<protein>
    <submittedName>
        <fullName evidence="4">LLM class F420-dependent oxidoreductase</fullName>
    </submittedName>
</protein>
<dbReference type="PANTHER" id="PTHR43244:SF1">
    <property type="entry name" value="5,10-METHYLENETETRAHYDROMETHANOPTERIN REDUCTASE"/>
    <property type="match status" value="1"/>
</dbReference>
<evidence type="ECO:0000256" key="2">
    <source>
        <dbReference type="SAM" id="MobiDB-lite"/>
    </source>
</evidence>
<evidence type="ECO:0000313" key="4">
    <source>
        <dbReference type="EMBL" id="OHV46076.1"/>
    </source>
</evidence>
<dbReference type="InterPro" id="IPR011251">
    <property type="entry name" value="Luciferase-like_dom"/>
</dbReference>
<proteinExistence type="predicted"/>
<dbReference type="Gene3D" id="3.20.20.30">
    <property type="entry name" value="Luciferase-like domain"/>
    <property type="match status" value="1"/>
</dbReference>
<dbReference type="EMBL" id="MAXA01000003">
    <property type="protein sequence ID" value="OHV46076.1"/>
    <property type="molecule type" value="Genomic_DNA"/>
</dbReference>
<dbReference type="SUPFAM" id="SSF51679">
    <property type="entry name" value="Bacterial luciferase-like"/>
    <property type="match status" value="1"/>
</dbReference>
<dbReference type="AlphaFoldDB" id="A0A1S1RIW6"/>
<accession>A0A1S1RIW6</accession>
<dbReference type="RefSeq" id="WP_071059553.1">
    <property type="nucleotide sequence ID" value="NZ_MAXA01000003.1"/>
</dbReference>
<feature type="domain" description="Luciferase-like" evidence="3">
    <location>
        <begin position="19"/>
        <end position="287"/>
    </location>
</feature>
<feature type="region of interest" description="Disordered" evidence="2">
    <location>
        <begin position="159"/>
        <end position="179"/>
    </location>
</feature>
<sequence length="337" mass="36022">MPGNRIVFGAAALPEPDRAWLAAAERLPIESVWQGGHILPRTGTGEVITRLALMTAWTERVRVGTSILLAPLYPPVIIAKQLADLDVHSGGRISVGVGVGGEFPQEFDAVGVPVAERGARTDETLDILRALWSGEPVTHHGKFFHLDEAKLVPVELRGADRPGGRPGGPPLLISGRKGPAMRRAARVGDGWMPYLMSPDAYARTVGTVREHAAADGRDLEKSGFEWMMYVYCSIRPDGDRARDDVASFLGGAYGNKPGGMLERVAPAGTPEEVAARFQQYVDAGVRHFIISPAAHEDTLEVITLAAREVLPRLTLPADGLSVDGLSVDGLPADEVAP</sequence>
<gene>
    <name evidence="4" type="ORF">BBK14_09260</name>
</gene>
<keyword evidence="5" id="KW-1185">Reference proteome</keyword>
<dbReference type="GO" id="GO:0016705">
    <property type="term" value="F:oxidoreductase activity, acting on paired donors, with incorporation or reduction of molecular oxygen"/>
    <property type="evidence" value="ECO:0007669"/>
    <property type="project" value="InterPro"/>
</dbReference>
<dbReference type="Proteomes" id="UP000179769">
    <property type="component" value="Unassembled WGS sequence"/>
</dbReference>
<reference evidence="5" key="1">
    <citation type="submission" date="2016-07" db="EMBL/GenBank/DDBJ databases">
        <title>Frankia sp. NRRL B-16219 Genome sequencing.</title>
        <authorList>
            <person name="Ghodhbane-Gtari F."/>
            <person name="Swanson E."/>
            <person name="Gueddou A."/>
            <person name="Louati M."/>
            <person name="Nouioui I."/>
            <person name="Hezbri K."/>
            <person name="Abebe-Akele F."/>
            <person name="Simpson S."/>
            <person name="Morris K."/>
            <person name="Thomas K."/>
            <person name="Gtari M."/>
            <person name="Tisa L.S."/>
        </authorList>
    </citation>
    <scope>NUCLEOTIDE SEQUENCE [LARGE SCALE GENOMIC DNA]</scope>
    <source>
        <strain evidence="5">NRRL B-16219</strain>
    </source>
</reference>
<evidence type="ECO:0000313" key="5">
    <source>
        <dbReference type="Proteomes" id="UP000179769"/>
    </source>
</evidence>
<organism evidence="4 5">
    <name type="scientific">Parafrankia soli</name>
    <dbReference type="NCBI Taxonomy" id="2599596"/>
    <lineage>
        <taxon>Bacteria</taxon>
        <taxon>Bacillati</taxon>
        <taxon>Actinomycetota</taxon>
        <taxon>Actinomycetes</taxon>
        <taxon>Frankiales</taxon>
        <taxon>Frankiaceae</taxon>
        <taxon>Parafrankia</taxon>
    </lineage>
</organism>
<comment type="caution">
    <text evidence="4">The sequence shown here is derived from an EMBL/GenBank/DDBJ whole genome shotgun (WGS) entry which is preliminary data.</text>
</comment>
<dbReference type="Pfam" id="PF00296">
    <property type="entry name" value="Bac_luciferase"/>
    <property type="match status" value="1"/>
</dbReference>
<evidence type="ECO:0000259" key="3">
    <source>
        <dbReference type="Pfam" id="PF00296"/>
    </source>
</evidence>
<evidence type="ECO:0000256" key="1">
    <source>
        <dbReference type="ARBA" id="ARBA00023002"/>
    </source>
</evidence>